<reference evidence="2" key="1">
    <citation type="submission" date="2022-11" db="UniProtKB">
        <authorList>
            <consortium name="WormBaseParasite"/>
        </authorList>
    </citation>
    <scope>IDENTIFICATION</scope>
</reference>
<organism evidence="1 2">
    <name type="scientific">Panagrolaimus sp. ES5</name>
    <dbReference type="NCBI Taxonomy" id="591445"/>
    <lineage>
        <taxon>Eukaryota</taxon>
        <taxon>Metazoa</taxon>
        <taxon>Ecdysozoa</taxon>
        <taxon>Nematoda</taxon>
        <taxon>Chromadorea</taxon>
        <taxon>Rhabditida</taxon>
        <taxon>Tylenchina</taxon>
        <taxon>Panagrolaimomorpha</taxon>
        <taxon>Panagrolaimoidea</taxon>
        <taxon>Panagrolaimidae</taxon>
        <taxon>Panagrolaimus</taxon>
    </lineage>
</organism>
<name>A0AC34G6A6_9BILA</name>
<dbReference type="WBParaSite" id="ES5_v2.g25286.t1">
    <property type="protein sequence ID" value="ES5_v2.g25286.t1"/>
    <property type="gene ID" value="ES5_v2.g25286"/>
</dbReference>
<dbReference type="Proteomes" id="UP000887579">
    <property type="component" value="Unplaced"/>
</dbReference>
<proteinExistence type="predicted"/>
<accession>A0AC34G6A6</accession>
<evidence type="ECO:0000313" key="2">
    <source>
        <dbReference type="WBParaSite" id="ES5_v2.g25286.t1"/>
    </source>
</evidence>
<protein>
    <submittedName>
        <fullName evidence="2">Nuclear receptor domain-containing protein</fullName>
    </submittedName>
</protein>
<sequence>MEESDGSSSAQSKRSLANKTPEPCLVCGVPTSTLHLQVNVCYACAAFYRRSIHAHTTYRCQKNNCKCDLTVKTIGKPLCRLCRYNKCVEVGMIINKSRGSSYDEFTQDLTDFSSIDLEEIYDKIKKIFELQLHSHFWETFNLFERCFQAHQHFGNDADDNRIPVDDSQYVDLSDLSYLFGENDSKYVFLAPFLEKASSFLNTFKKTNVTTVEFAYMSQIALWSCY</sequence>
<evidence type="ECO:0000313" key="1">
    <source>
        <dbReference type="Proteomes" id="UP000887579"/>
    </source>
</evidence>